<dbReference type="EMBL" id="VNIM01000076">
    <property type="protein sequence ID" value="TVV71944.1"/>
    <property type="molecule type" value="Genomic_DNA"/>
</dbReference>
<dbReference type="OrthoDB" id="7469253at2"/>
<proteinExistence type="predicted"/>
<dbReference type="InterPro" id="IPR012347">
    <property type="entry name" value="Ferritin-like"/>
</dbReference>
<gene>
    <name evidence="3" type="ORF">FOY91_15810</name>
</gene>
<evidence type="ECO:0000313" key="3">
    <source>
        <dbReference type="EMBL" id="TVV71944.1"/>
    </source>
</evidence>
<keyword evidence="4" id="KW-1185">Reference proteome</keyword>
<dbReference type="PANTHER" id="PTHR38593">
    <property type="entry name" value="BLR2558 PROTEIN"/>
    <property type="match status" value="1"/>
</dbReference>
<feature type="signal peptide" evidence="1">
    <location>
        <begin position="1"/>
        <end position="22"/>
    </location>
</feature>
<organism evidence="3 4">
    <name type="scientific">Alterirhizorhabdus solaris</name>
    <dbReference type="NCBI Taxonomy" id="2529389"/>
    <lineage>
        <taxon>Bacteria</taxon>
        <taxon>Pseudomonadati</taxon>
        <taxon>Pseudomonadota</taxon>
        <taxon>Alphaproteobacteria</taxon>
        <taxon>Sphingomonadales</taxon>
        <taxon>Rhizorhabdaceae</taxon>
        <taxon>Alterirhizorhabdus</taxon>
    </lineage>
</organism>
<dbReference type="Proteomes" id="UP000318681">
    <property type="component" value="Unassembled WGS sequence"/>
</dbReference>
<accession>A0A558QXR9</accession>
<comment type="caution">
    <text evidence="3">The sequence shown here is derived from an EMBL/GenBank/DDBJ whole genome shotgun (WGS) entry which is preliminary data.</text>
</comment>
<dbReference type="PANTHER" id="PTHR38593:SF1">
    <property type="entry name" value="BLR2558 PROTEIN"/>
    <property type="match status" value="1"/>
</dbReference>
<feature type="domain" description="DUF4142" evidence="2">
    <location>
        <begin position="49"/>
        <end position="184"/>
    </location>
</feature>
<sequence>MMNRFLLAGSAALLAVAAPAFAQMATETTGMATAADIGVAPNGPIPGPDYVKLAAASDQFEIQSARVALSKSQRADVKAYAKMMIDAHTNSTKSLTAALTNNERKIQRPSTKLDTAQASNLKLLKSTPKASFDNIYLTQQIAAHQQAWALQKGYAVNGTDPALKQVAATIVPVVEQHYQQAKALAPASISG</sequence>
<reference evidence="3 4" key="1">
    <citation type="submission" date="2019-07" db="EMBL/GenBank/DDBJ databases">
        <title>Sphingomonas solaris sp. nov., isolated from a solar panel from Boston, Massachusetts.</title>
        <authorList>
            <person name="Tanner K."/>
            <person name="Pascual J."/>
            <person name="Mancuso C."/>
            <person name="Pereto J."/>
            <person name="Khalil A."/>
            <person name="Vilanova C."/>
        </authorList>
    </citation>
    <scope>NUCLEOTIDE SEQUENCE [LARGE SCALE GENOMIC DNA]</scope>
    <source>
        <strain evidence="3 4">R4DWN</strain>
    </source>
</reference>
<protein>
    <submittedName>
        <fullName evidence="3">DUF4142 domain-containing protein</fullName>
    </submittedName>
</protein>
<evidence type="ECO:0000259" key="2">
    <source>
        <dbReference type="Pfam" id="PF13628"/>
    </source>
</evidence>
<dbReference type="Pfam" id="PF13628">
    <property type="entry name" value="DUF4142"/>
    <property type="match status" value="1"/>
</dbReference>
<dbReference type="RefSeq" id="WP_145154100.1">
    <property type="nucleotide sequence ID" value="NZ_VNIM01000076.1"/>
</dbReference>
<evidence type="ECO:0000256" key="1">
    <source>
        <dbReference type="SAM" id="SignalP"/>
    </source>
</evidence>
<dbReference type="Gene3D" id="1.20.1260.10">
    <property type="match status" value="1"/>
</dbReference>
<dbReference type="InterPro" id="IPR025419">
    <property type="entry name" value="DUF4142"/>
</dbReference>
<evidence type="ECO:0000313" key="4">
    <source>
        <dbReference type="Proteomes" id="UP000318681"/>
    </source>
</evidence>
<dbReference type="AlphaFoldDB" id="A0A558QXR9"/>
<keyword evidence="1" id="KW-0732">Signal</keyword>
<name>A0A558QXR9_9SPHN</name>
<feature type="chain" id="PRO_5022177325" evidence="1">
    <location>
        <begin position="23"/>
        <end position="191"/>
    </location>
</feature>